<keyword evidence="5" id="KW-1185">Reference proteome</keyword>
<feature type="compositionally biased region" description="Basic residues" evidence="2">
    <location>
        <begin position="9"/>
        <end position="18"/>
    </location>
</feature>
<dbReference type="Pfam" id="PF00172">
    <property type="entry name" value="Zn_clus"/>
    <property type="match status" value="1"/>
</dbReference>
<evidence type="ECO:0000313" key="4">
    <source>
        <dbReference type="EMBL" id="KAF1950023.1"/>
    </source>
</evidence>
<dbReference type="InterPro" id="IPR021858">
    <property type="entry name" value="Fun_TF"/>
</dbReference>
<name>A0A6A5TBB5_9PLEO</name>
<dbReference type="OrthoDB" id="5386330at2759"/>
<accession>A0A6A5TBB5</accession>
<reference evidence="4" key="1">
    <citation type="journal article" date="2020" name="Stud. Mycol.">
        <title>101 Dothideomycetes genomes: a test case for predicting lifestyles and emergence of pathogens.</title>
        <authorList>
            <person name="Haridas S."/>
            <person name="Albert R."/>
            <person name="Binder M."/>
            <person name="Bloem J."/>
            <person name="Labutti K."/>
            <person name="Salamov A."/>
            <person name="Andreopoulos B."/>
            <person name="Baker S."/>
            <person name="Barry K."/>
            <person name="Bills G."/>
            <person name="Bluhm B."/>
            <person name="Cannon C."/>
            <person name="Castanera R."/>
            <person name="Culley D."/>
            <person name="Daum C."/>
            <person name="Ezra D."/>
            <person name="Gonzalez J."/>
            <person name="Henrissat B."/>
            <person name="Kuo A."/>
            <person name="Liang C."/>
            <person name="Lipzen A."/>
            <person name="Lutzoni F."/>
            <person name="Magnuson J."/>
            <person name="Mondo S."/>
            <person name="Nolan M."/>
            <person name="Ohm R."/>
            <person name="Pangilinan J."/>
            <person name="Park H.-J."/>
            <person name="Ramirez L."/>
            <person name="Alfaro M."/>
            <person name="Sun H."/>
            <person name="Tritt A."/>
            <person name="Yoshinaga Y."/>
            <person name="Zwiers L.-H."/>
            <person name="Turgeon B."/>
            <person name="Goodwin S."/>
            <person name="Spatafora J."/>
            <person name="Crous P."/>
            <person name="Grigoriev I."/>
        </authorList>
    </citation>
    <scope>NUCLEOTIDE SEQUENCE</scope>
    <source>
        <strain evidence="4">CBS 675.92</strain>
    </source>
</reference>
<organism evidence="4 5">
    <name type="scientific">Byssothecium circinans</name>
    <dbReference type="NCBI Taxonomy" id="147558"/>
    <lineage>
        <taxon>Eukaryota</taxon>
        <taxon>Fungi</taxon>
        <taxon>Dikarya</taxon>
        <taxon>Ascomycota</taxon>
        <taxon>Pezizomycotina</taxon>
        <taxon>Dothideomycetes</taxon>
        <taxon>Pleosporomycetidae</taxon>
        <taxon>Pleosporales</taxon>
        <taxon>Massarineae</taxon>
        <taxon>Massarinaceae</taxon>
        <taxon>Byssothecium</taxon>
    </lineage>
</organism>
<dbReference type="PROSITE" id="PS00463">
    <property type="entry name" value="ZN2_CY6_FUNGAL_1"/>
    <property type="match status" value="1"/>
</dbReference>
<feature type="domain" description="Zn(2)-C6 fungal-type" evidence="3">
    <location>
        <begin position="20"/>
        <end position="50"/>
    </location>
</feature>
<dbReference type="PROSITE" id="PS50048">
    <property type="entry name" value="ZN2_CY6_FUNGAL_2"/>
    <property type="match status" value="1"/>
</dbReference>
<dbReference type="CDD" id="cd00067">
    <property type="entry name" value="GAL4"/>
    <property type="match status" value="1"/>
</dbReference>
<dbReference type="InterPro" id="IPR001138">
    <property type="entry name" value="Zn2Cys6_DnaBD"/>
</dbReference>
<dbReference type="PANTHER" id="PTHR47784">
    <property type="entry name" value="STEROL UPTAKE CONTROL PROTEIN 2"/>
    <property type="match status" value="1"/>
</dbReference>
<dbReference type="Gene3D" id="4.10.240.10">
    <property type="entry name" value="Zn(2)-C6 fungal-type DNA-binding domain"/>
    <property type="match status" value="1"/>
</dbReference>
<evidence type="ECO:0000259" key="3">
    <source>
        <dbReference type="PROSITE" id="PS50048"/>
    </source>
</evidence>
<evidence type="ECO:0000313" key="5">
    <source>
        <dbReference type="Proteomes" id="UP000800035"/>
    </source>
</evidence>
<dbReference type="InterPro" id="IPR053157">
    <property type="entry name" value="Sterol_Uptake_Regulator"/>
</dbReference>
<dbReference type="SMART" id="SM00066">
    <property type="entry name" value="GAL4"/>
    <property type="match status" value="1"/>
</dbReference>
<dbReference type="InterPro" id="IPR036864">
    <property type="entry name" value="Zn2-C6_fun-type_DNA-bd_sf"/>
</dbReference>
<evidence type="ECO:0000256" key="1">
    <source>
        <dbReference type="ARBA" id="ARBA00023242"/>
    </source>
</evidence>
<dbReference type="AlphaFoldDB" id="A0A6A5TBB5"/>
<evidence type="ECO:0000256" key="2">
    <source>
        <dbReference type="SAM" id="MobiDB-lite"/>
    </source>
</evidence>
<dbReference type="EMBL" id="ML977029">
    <property type="protein sequence ID" value="KAF1950023.1"/>
    <property type="molecule type" value="Genomic_DNA"/>
</dbReference>
<dbReference type="PANTHER" id="PTHR47784:SF4">
    <property type="entry name" value="ZN(II)2CYS6 TRANSCRIPTION FACTOR (EUROFUNG)"/>
    <property type="match status" value="1"/>
</dbReference>
<gene>
    <name evidence="4" type="ORF">CC80DRAFT_510016</name>
</gene>
<dbReference type="Pfam" id="PF11951">
    <property type="entry name" value="Fungal_trans_2"/>
    <property type="match status" value="1"/>
</dbReference>
<proteinExistence type="predicted"/>
<feature type="region of interest" description="Disordered" evidence="2">
    <location>
        <begin position="1"/>
        <end position="20"/>
    </location>
</feature>
<sequence>MAGNENPLKTRKPHRKSRSGCIPCKARHVKCDESRPVCFTCERYGSKCEYPKPKAPSADSPASTPSLLPILPNTINHGKDPELEIPQLRLLHHFTTVTAKTLAYDADAEDVFSSFMVKASFDHPFLLHGILALSALHLGHLQPNLRKVYALEADRHHQAALSQFRTEVSDITDSNFASVLSFSSLLFAHSWAISINSDDIEYAFGYFLSNLNLTRTVRPLVQMPSTYDKMRQSELGRIIPKDVLAVNWDDPKRPEETELMQLRKFSEVIHHIYPSDIIEAYQDAIIFLEALFSAATHPDSPPSDSMLKSWLYCISPRFVELLSDKQPGALIILAHYGVLLGRNRRYWFLEDVDVLMLSISDAFVPNEWKGWLDWPREEVRKGRANSNRAAS</sequence>
<protein>
    <recommendedName>
        <fullName evidence="3">Zn(2)-C6 fungal-type domain-containing protein</fullName>
    </recommendedName>
</protein>
<keyword evidence="1" id="KW-0539">Nucleus</keyword>
<dbReference type="SUPFAM" id="SSF57701">
    <property type="entry name" value="Zn2/Cys6 DNA-binding domain"/>
    <property type="match status" value="1"/>
</dbReference>
<dbReference type="GO" id="GO:0001228">
    <property type="term" value="F:DNA-binding transcription activator activity, RNA polymerase II-specific"/>
    <property type="evidence" value="ECO:0007669"/>
    <property type="project" value="TreeGrafter"/>
</dbReference>
<dbReference type="Proteomes" id="UP000800035">
    <property type="component" value="Unassembled WGS sequence"/>
</dbReference>
<dbReference type="GO" id="GO:0008270">
    <property type="term" value="F:zinc ion binding"/>
    <property type="evidence" value="ECO:0007669"/>
    <property type="project" value="InterPro"/>
</dbReference>